<dbReference type="Proteomes" id="UP001472866">
    <property type="component" value="Chromosome 02"/>
</dbReference>
<evidence type="ECO:0000256" key="3">
    <source>
        <dbReference type="ARBA" id="ARBA00022517"/>
    </source>
</evidence>
<name>A0AAX4P2I8_9CHLO</name>
<accession>A0AAX4P2I8</accession>
<dbReference type="GO" id="GO:0005730">
    <property type="term" value="C:nucleolus"/>
    <property type="evidence" value="ECO:0007669"/>
    <property type="project" value="UniProtKB-SubCell"/>
</dbReference>
<dbReference type="InterPro" id="IPR026532">
    <property type="entry name" value="BRX1"/>
</dbReference>
<dbReference type="SMART" id="SM00879">
    <property type="entry name" value="Brix"/>
    <property type="match status" value="1"/>
</dbReference>
<dbReference type="Gene3D" id="3.40.50.10480">
    <property type="entry name" value="Probable brix-domain ribosomal biogenesis protein"/>
    <property type="match status" value="1"/>
</dbReference>
<gene>
    <name evidence="7" type="ORF">HKI87_02g14730</name>
</gene>
<comment type="subcellular location">
    <subcellularLocation>
        <location evidence="1">Nucleus</location>
        <location evidence="1">Nucleolus</location>
    </subcellularLocation>
</comment>
<keyword evidence="4" id="KW-0539">Nucleus</keyword>
<feature type="compositionally biased region" description="Basic residues" evidence="5">
    <location>
        <begin position="254"/>
        <end position="263"/>
    </location>
</feature>
<evidence type="ECO:0000313" key="8">
    <source>
        <dbReference type="Proteomes" id="UP001472866"/>
    </source>
</evidence>
<evidence type="ECO:0000256" key="4">
    <source>
        <dbReference type="ARBA" id="ARBA00023242"/>
    </source>
</evidence>
<dbReference type="FunFam" id="3.40.50.10480:FF:000009">
    <property type="entry name" value="Ribosome biogenesis protein, putative"/>
    <property type="match status" value="1"/>
</dbReference>
<evidence type="ECO:0000256" key="2">
    <source>
        <dbReference type="ARBA" id="ARBA00006369"/>
    </source>
</evidence>
<evidence type="ECO:0000256" key="1">
    <source>
        <dbReference type="ARBA" id="ARBA00004604"/>
    </source>
</evidence>
<evidence type="ECO:0000256" key="5">
    <source>
        <dbReference type="SAM" id="MobiDB-lite"/>
    </source>
</evidence>
<dbReference type="SUPFAM" id="SSF52954">
    <property type="entry name" value="Class II aaRS ABD-related"/>
    <property type="match status" value="1"/>
</dbReference>
<comment type="similarity">
    <text evidence="2">Belongs to the BRX1 family.</text>
</comment>
<dbReference type="Pfam" id="PF04427">
    <property type="entry name" value="Brix"/>
    <property type="match status" value="1"/>
</dbReference>
<dbReference type="PANTHER" id="PTHR13634:SF0">
    <property type="entry name" value="RIBOSOME BIOGENESIS PROTEIN BRX1 HOMOLOG"/>
    <property type="match status" value="1"/>
</dbReference>
<dbReference type="GO" id="GO:0000027">
    <property type="term" value="P:ribosomal large subunit assembly"/>
    <property type="evidence" value="ECO:0007669"/>
    <property type="project" value="UniProtKB-ARBA"/>
</dbReference>
<sequence length="287" mass="33137">MAKDARAGGELDVPGKARKGKRDLEKVLLLCTRGVTHRHRHLFQDLMQLLPSGKKENKLDTKKDKDVVNEIAELKGCTSCILFEVRKRMDLYLWMAKTPNGPSVKFHVQNIHTMAELKLTGNHLKGSRAILSFHGAFDEQPHLQLLKELLSQIFGSSTKKHQKTKPFIDHVFNFTLADNRIWFRNYQIVLSDDRSKTNFDKMQLVEVGPRFVLNPVKMFSGSFKGQVLYENPNYVSPNTVRADERRGKSSRYVQKVKAKKRRKIHEEKNAKAPDEFADLWQEHDLSD</sequence>
<feature type="domain" description="Brix" evidence="6">
    <location>
        <begin position="25"/>
        <end position="224"/>
    </location>
</feature>
<feature type="region of interest" description="Disordered" evidence="5">
    <location>
        <begin position="239"/>
        <end position="270"/>
    </location>
</feature>
<dbReference type="InterPro" id="IPR007109">
    <property type="entry name" value="Brix"/>
</dbReference>
<dbReference type="AlphaFoldDB" id="A0AAX4P2I8"/>
<dbReference type="PROSITE" id="PS50833">
    <property type="entry name" value="BRIX"/>
    <property type="match status" value="1"/>
</dbReference>
<dbReference type="EMBL" id="CP151502">
    <property type="protein sequence ID" value="WZN59945.1"/>
    <property type="molecule type" value="Genomic_DNA"/>
</dbReference>
<proteinExistence type="inferred from homology"/>
<dbReference type="GO" id="GO:0006364">
    <property type="term" value="P:rRNA processing"/>
    <property type="evidence" value="ECO:0007669"/>
    <property type="project" value="InterPro"/>
</dbReference>
<dbReference type="GO" id="GO:0019843">
    <property type="term" value="F:rRNA binding"/>
    <property type="evidence" value="ECO:0007669"/>
    <property type="project" value="InterPro"/>
</dbReference>
<evidence type="ECO:0000313" key="7">
    <source>
        <dbReference type="EMBL" id="WZN59945.1"/>
    </source>
</evidence>
<dbReference type="PANTHER" id="PTHR13634">
    <property type="entry name" value="RIBOSOME BIOGENESIS PROTEIN BRIX"/>
    <property type="match status" value="1"/>
</dbReference>
<reference evidence="7 8" key="1">
    <citation type="submission" date="2024-03" db="EMBL/GenBank/DDBJ databases">
        <title>Complete genome sequence of the green alga Chloropicon roscoffensis RCC1871.</title>
        <authorList>
            <person name="Lemieux C."/>
            <person name="Pombert J.-F."/>
            <person name="Otis C."/>
            <person name="Turmel M."/>
        </authorList>
    </citation>
    <scope>NUCLEOTIDE SEQUENCE [LARGE SCALE GENOMIC DNA]</scope>
    <source>
        <strain evidence="7 8">RCC1871</strain>
    </source>
</reference>
<organism evidence="7 8">
    <name type="scientific">Chloropicon roscoffensis</name>
    <dbReference type="NCBI Taxonomy" id="1461544"/>
    <lineage>
        <taxon>Eukaryota</taxon>
        <taxon>Viridiplantae</taxon>
        <taxon>Chlorophyta</taxon>
        <taxon>Chloropicophyceae</taxon>
        <taxon>Chloropicales</taxon>
        <taxon>Chloropicaceae</taxon>
        <taxon>Chloropicon</taxon>
    </lineage>
</organism>
<protein>
    <submittedName>
        <fullName evidence="7">Ribosome biogenesis protein BRX1</fullName>
    </submittedName>
</protein>
<evidence type="ECO:0000259" key="6">
    <source>
        <dbReference type="PROSITE" id="PS50833"/>
    </source>
</evidence>
<keyword evidence="8" id="KW-1185">Reference proteome</keyword>
<keyword evidence="3" id="KW-0690">Ribosome biogenesis</keyword>